<accession>A0A419T785</accession>
<comment type="caution">
    <text evidence="4">The sequence shown here is derived from an EMBL/GenBank/DDBJ whole genome shotgun (WGS) entry which is preliminary data.</text>
</comment>
<evidence type="ECO:0000313" key="4">
    <source>
        <dbReference type="EMBL" id="RKD33302.1"/>
    </source>
</evidence>
<dbReference type="PANTHER" id="PTHR43278">
    <property type="entry name" value="NAD(P)H-DEPENDENT FMN-CONTAINING OXIDOREDUCTASE YWQN-RELATED"/>
    <property type="match status" value="1"/>
</dbReference>
<dbReference type="Gene3D" id="3.40.50.360">
    <property type="match status" value="1"/>
</dbReference>
<dbReference type="SUPFAM" id="SSF52218">
    <property type="entry name" value="Flavoproteins"/>
    <property type="match status" value="1"/>
</dbReference>
<dbReference type="OrthoDB" id="9805976at2"/>
<dbReference type="EMBL" id="MCIA01000007">
    <property type="protein sequence ID" value="RKD33302.1"/>
    <property type="molecule type" value="Genomic_DNA"/>
</dbReference>
<evidence type="ECO:0000256" key="1">
    <source>
        <dbReference type="ARBA" id="ARBA00022630"/>
    </source>
</evidence>
<feature type="domain" description="NADPH-dependent FMN reductase-like" evidence="3">
    <location>
        <begin position="1"/>
        <end position="141"/>
    </location>
</feature>
<dbReference type="PANTHER" id="PTHR43278:SF4">
    <property type="entry name" value="NAD(P)H-DEPENDENT FMN-CONTAINING OXIDOREDUCTASE YWQN-RELATED"/>
    <property type="match status" value="1"/>
</dbReference>
<sequence>MNILIITGSPRRNGNTEIMADTFAESAKTAGHDVTIKNLSTLKVDPCLACQYCFTHDGTCIQQDDMNSILSDLAETDMLVLASPIYWFDVSAQTKAFVDRMYAFAKKGFRIKSIAMLLNSGAPNVYDAAEAQLNAICSYLKWENKGVIKISGMLEKGSMNSSDKLESVKDFAASLS</sequence>
<dbReference type="GO" id="GO:0016491">
    <property type="term" value="F:oxidoreductase activity"/>
    <property type="evidence" value="ECO:0007669"/>
    <property type="project" value="InterPro"/>
</dbReference>
<evidence type="ECO:0000259" key="3">
    <source>
        <dbReference type="Pfam" id="PF03358"/>
    </source>
</evidence>
<dbReference type="InterPro" id="IPR051796">
    <property type="entry name" value="ISF_SsuE-like"/>
</dbReference>
<keyword evidence="1" id="KW-0285">Flavoprotein</keyword>
<keyword evidence="2" id="KW-0288">FMN</keyword>
<reference evidence="4 5" key="1">
    <citation type="submission" date="2016-08" db="EMBL/GenBank/DDBJ databases">
        <title>A new outlook on sporulation: Clostridium algidixylanolyticum.</title>
        <authorList>
            <person name="Poppleton D.I."/>
            <person name="Gribaldo S."/>
        </authorList>
    </citation>
    <scope>NUCLEOTIDE SEQUENCE [LARGE SCALE GENOMIC DNA]</scope>
    <source>
        <strain evidence="4 5">SPL73</strain>
    </source>
</reference>
<dbReference type="InterPro" id="IPR005025">
    <property type="entry name" value="FMN_Rdtase-like_dom"/>
</dbReference>
<dbReference type="Pfam" id="PF03358">
    <property type="entry name" value="FMN_red"/>
    <property type="match status" value="1"/>
</dbReference>
<dbReference type="AlphaFoldDB" id="A0A419T785"/>
<protein>
    <submittedName>
        <fullName evidence="4">Flavodoxin</fullName>
    </submittedName>
</protein>
<name>A0A419T785_9FIRM</name>
<evidence type="ECO:0000313" key="5">
    <source>
        <dbReference type="Proteomes" id="UP000284277"/>
    </source>
</evidence>
<dbReference type="RefSeq" id="WP_120195869.1">
    <property type="nucleotide sequence ID" value="NZ_MCIA01000007.1"/>
</dbReference>
<dbReference type="InterPro" id="IPR029039">
    <property type="entry name" value="Flavoprotein-like_sf"/>
</dbReference>
<evidence type="ECO:0000256" key="2">
    <source>
        <dbReference type="ARBA" id="ARBA00022643"/>
    </source>
</evidence>
<gene>
    <name evidence="4" type="ORF">BET01_14855</name>
</gene>
<proteinExistence type="predicted"/>
<organism evidence="4 5">
    <name type="scientific">Lacrimispora algidixylanolytica</name>
    <dbReference type="NCBI Taxonomy" id="94868"/>
    <lineage>
        <taxon>Bacteria</taxon>
        <taxon>Bacillati</taxon>
        <taxon>Bacillota</taxon>
        <taxon>Clostridia</taxon>
        <taxon>Lachnospirales</taxon>
        <taxon>Lachnospiraceae</taxon>
        <taxon>Lacrimispora</taxon>
    </lineage>
</organism>
<dbReference type="Proteomes" id="UP000284277">
    <property type="component" value="Unassembled WGS sequence"/>
</dbReference>
<keyword evidence="5" id="KW-1185">Reference proteome</keyword>